<evidence type="ECO:0000313" key="3">
    <source>
        <dbReference type="EMBL" id="GMI47296.1"/>
    </source>
</evidence>
<feature type="domain" description="TLDc" evidence="2">
    <location>
        <begin position="121"/>
        <end position="313"/>
    </location>
</feature>
<comment type="caution">
    <text evidence="3">The sequence shown here is derived from an EMBL/GenBank/DDBJ whole genome shotgun (WGS) entry which is preliminary data.</text>
</comment>
<dbReference type="Pfam" id="PF07534">
    <property type="entry name" value="TLD"/>
    <property type="match status" value="1"/>
</dbReference>
<accession>A0A9W7GKA2</accession>
<dbReference type="OrthoDB" id="25620at2759"/>
<name>A0A9W7GKA2_9STRA</name>
<evidence type="ECO:0000259" key="2">
    <source>
        <dbReference type="PROSITE" id="PS51886"/>
    </source>
</evidence>
<evidence type="ECO:0000256" key="1">
    <source>
        <dbReference type="SAM" id="SignalP"/>
    </source>
</evidence>
<protein>
    <recommendedName>
        <fullName evidence="2">TLDc domain-containing protein</fullName>
    </recommendedName>
</protein>
<keyword evidence="4" id="KW-1185">Reference proteome</keyword>
<organism evidence="3 4">
    <name type="scientific">Triparma columacea</name>
    <dbReference type="NCBI Taxonomy" id="722753"/>
    <lineage>
        <taxon>Eukaryota</taxon>
        <taxon>Sar</taxon>
        <taxon>Stramenopiles</taxon>
        <taxon>Ochrophyta</taxon>
        <taxon>Bolidophyceae</taxon>
        <taxon>Parmales</taxon>
        <taxon>Triparmaceae</taxon>
        <taxon>Triparma</taxon>
    </lineage>
</organism>
<evidence type="ECO:0000313" key="4">
    <source>
        <dbReference type="Proteomes" id="UP001165065"/>
    </source>
</evidence>
<feature type="chain" id="PRO_5040904774" description="TLDc domain-containing protein" evidence="1">
    <location>
        <begin position="20"/>
        <end position="313"/>
    </location>
</feature>
<dbReference type="AlphaFoldDB" id="A0A9W7GKA2"/>
<dbReference type="InterPro" id="IPR006571">
    <property type="entry name" value="TLDc_dom"/>
</dbReference>
<dbReference type="EMBL" id="BRYA01000337">
    <property type="protein sequence ID" value="GMI47296.1"/>
    <property type="molecule type" value="Genomic_DNA"/>
</dbReference>
<feature type="signal peptide" evidence="1">
    <location>
        <begin position="1"/>
        <end position="19"/>
    </location>
</feature>
<gene>
    <name evidence="3" type="ORF">TrCOL_g9522</name>
</gene>
<dbReference type="PROSITE" id="PS51886">
    <property type="entry name" value="TLDC"/>
    <property type="match status" value="1"/>
</dbReference>
<dbReference type="Proteomes" id="UP001165065">
    <property type="component" value="Unassembled WGS sequence"/>
</dbReference>
<dbReference type="SMART" id="SM00584">
    <property type="entry name" value="TLDc"/>
    <property type="match status" value="1"/>
</dbReference>
<sequence length="313" mass="34756">MTSTLIFFLLALTICSTNSFITLRSIKYRNTSQLKSFLDDILRGNKNEGNEGQNGDGQNGDEQLVEKDPIEKLFNFFFGDVQESPQGLARFDSTRFPEQYPATLDTWATPLPTDSPTESSQILSYLPRRYRPMLKKTNMEYRDMVLTYRATVDGWDPTSFHSKLDRQGACLVVCETTSGQVCGGYNPKGWCGYGEYRGSVAAFLFTFKEGFGVAGDDEPVKLRKVGGAGLAQLDFPETAVAFGSDSLVVSMQGGSRTASCKLGSYYERMEGGVNSMFWGGKGRTELRELKVYTGVYEEGEYVPFSDAEPFALN</sequence>
<proteinExistence type="predicted"/>
<keyword evidence="1" id="KW-0732">Signal</keyword>
<reference evidence="4" key="1">
    <citation type="journal article" date="2023" name="Commun. Biol.">
        <title>Genome analysis of Parmales, the sister group of diatoms, reveals the evolutionary specialization of diatoms from phago-mixotrophs to photoautotrophs.</title>
        <authorList>
            <person name="Ban H."/>
            <person name="Sato S."/>
            <person name="Yoshikawa S."/>
            <person name="Yamada K."/>
            <person name="Nakamura Y."/>
            <person name="Ichinomiya M."/>
            <person name="Sato N."/>
            <person name="Blanc-Mathieu R."/>
            <person name="Endo H."/>
            <person name="Kuwata A."/>
            <person name="Ogata H."/>
        </authorList>
    </citation>
    <scope>NUCLEOTIDE SEQUENCE [LARGE SCALE GENOMIC DNA]</scope>
</reference>